<dbReference type="Pfam" id="PF23930">
    <property type="entry name" value="DUF7268"/>
    <property type="match status" value="1"/>
</dbReference>
<organism evidence="2 3">
    <name type="scientific">Halomicrobium mukohataei</name>
    <dbReference type="NCBI Taxonomy" id="57705"/>
    <lineage>
        <taxon>Archaea</taxon>
        <taxon>Methanobacteriati</taxon>
        <taxon>Methanobacteriota</taxon>
        <taxon>Stenosarchaea group</taxon>
        <taxon>Halobacteria</taxon>
        <taxon>Halobacteriales</taxon>
        <taxon>Haloarculaceae</taxon>
        <taxon>Halomicrobium</taxon>
    </lineage>
</organism>
<dbReference type="GeneID" id="42178143"/>
<reference evidence="2 3" key="1">
    <citation type="submission" date="2019-04" db="EMBL/GenBank/DDBJ databases">
        <title>Complete genome sequence of Arthrobacter sp. ZXY-2 associated with effective atrazine degradation and salt adaptation.</title>
        <authorList>
            <person name="Zhao X."/>
        </authorList>
    </citation>
    <scope>NUCLEOTIDE SEQUENCE [LARGE SCALE GENOMIC DNA]</scope>
    <source>
        <strain evidence="3">ZP60</strain>
    </source>
</reference>
<feature type="transmembrane region" description="Helical" evidence="1">
    <location>
        <begin position="21"/>
        <end position="39"/>
    </location>
</feature>
<protein>
    <submittedName>
        <fullName evidence="2">Uncharacterized protein</fullName>
    </submittedName>
</protein>
<feature type="transmembrane region" description="Helical" evidence="1">
    <location>
        <begin position="96"/>
        <end position="117"/>
    </location>
</feature>
<accession>A0A4D6KHS6</accession>
<evidence type="ECO:0000313" key="3">
    <source>
        <dbReference type="Proteomes" id="UP000297053"/>
    </source>
</evidence>
<evidence type="ECO:0000256" key="1">
    <source>
        <dbReference type="SAM" id="Phobius"/>
    </source>
</evidence>
<proteinExistence type="predicted"/>
<dbReference type="InterPro" id="IPR055692">
    <property type="entry name" value="DUF7268"/>
</dbReference>
<keyword evidence="1" id="KW-0812">Transmembrane</keyword>
<evidence type="ECO:0000313" key="2">
    <source>
        <dbReference type="EMBL" id="QCD64906.1"/>
    </source>
</evidence>
<dbReference type="AlphaFoldDB" id="A0A4D6KHS6"/>
<name>A0A4D6KHS6_9EURY</name>
<keyword evidence="1" id="KW-1133">Transmembrane helix</keyword>
<dbReference type="OMA" id="NWTERDS"/>
<dbReference type="KEGG" id="halz:E5139_04365"/>
<sequence length="118" mass="11939">MAVGRTATDWARPRARIVGSALATGALAGPIAVAVLALYAEGTLFGTRKAFALGALAFGFGLLGWSGSVLAGRGVEAMQRHLDAAGDWTEADSRRAMARVTGFGFGAMLGVSATAALL</sequence>
<gene>
    <name evidence="2" type="ORF">E5139_04365</name>
</gene>
<keyword evidence="1" id="KW-0472">Membrane</keyword>
<reference evidence="2 3" key="2">
    <citation type="submission" date="2019-04" db="EMBL/GenBank/DDBJ databases">
        <authorList>
            <person name="Yang S."/>
            <person name="Wei W."/>
        </authorList>
    </citation>
    <scope>NUCLEOTIDE SEQUENCE [LARGE SCALE GENOMIC DNA]</scope>
    <source>
        <strain evidence="3">ZP60</strain>
    </source>
</reference>
<dbReference type="Proteomes" id="UP000297053">
    <property type="component" value="Chromosome"/>
</dbReference>
<feature type="transmembrane region" description="Helical" evidence="1">
    <location>
        <begin position="51"/>
        <end position="75"/>
    </location>
</feature>
<dbReference type="RefSeq" id="WP_012807744.1">
    <property type="nucleotide sequence ID" value="NZ_CP039375.1"/>
</dbReference>
<dbReference type="EMBL" id="CP039375">
    <property type="protein sequence ID" value="QCD64906.1"/>
    <property type="molecule type" value="Genomic_DNA"/>
</dbReference>